<evidence type="ECO:0000313" key="2">
    <source>
        <dbReference type="Proteomes" id="UP000054092"/>
    </source>
</evidence>
<dbReference type="EMBL" id="LGGP01000038">
    <property type="protein sequence ID" value="KUK81733.1"/>
    <property type="molecule type" value="Genomic_DNA"/>
</dbReference>
<organism evidence="1 2">
    <name type="scientific">Mesotoga prima</name>
    <dbReference type="NCBI Taxonomy" id="1184387"/>
    <lineage>
        <taxon>Bacteria</taxon>
        <taxon>Thermotogati</taxon>
        <taxon>Thermotogota</taxon>
        <taxon>Thermotogae</taxon>
        <taxon>Kosmotogales</taxon>
        <taxon>Kosmotogaceae</taxon>
        <taxon>Mesotoga</taxon>
    </lineage>
</organism>
<accession>A0A101HS98</accession>
<evidence type="ECO:0000313" key="1">
    <source>
        <dbReference type="EMBL" id="KUK81733.1"/>
    </source>
</evidence>
<sequence length="134" mass="14871">MGCLLQNISTGRVIGAASLILEEPYRKAGKGRFMIFHSETSQVGAYRSLLNSISGMISEVDQVYLFVSPGRPVQKILEESGFSIERYSFVLKGGLEHVSLDIPKEINSQISRLTFVDRHTVVLSTRPSLKLQVT</sequence>
<reference evidence="2" key="1">
    <citation type="journal article" date="2015" name="MBio">
        <title>Genome-Resolved Metagenomic Analysis Reveals Roles for Candidate Phyla and Other Microbial Community Members in Biogeochemical Transformations in Oil Reservoirs.</title>
        <authorList>
            <person name="Hu P."/>
            <person name="Tom L."/>
            <person name="Singh A."/>
            <person name="Thomas B.C."/>
            <person name="Baker B.J."/>
            <person name="Piceno Y.M."/>
            <person name="Andersen G.L."/>
            <person name="Banfield J.F."/>
        </authorList>
    </citation>
    <scope>NUCLEOTIDE SEQUENCE [LARGE SCALE GENOMIC DNA]</scope>
</reference>
<protein>
    <submittedName>
        <fullName evidence="1">Uncharacterized protein</fullName>
    </submittedName>
</protein>
<gene>
    <name evidence="1" type="ORF">XD94_0343</name>
</gene>
<dbReference type="Proteomes" id="UP000054092">
    <property type="component" value="Unassembled WGS sequence"/>
</dbReference>
<name>A0A101HS98_9BACT</name>
<proteinExistence type="predicted"/>
<comment type="caution">
    <text evidence="1">The sequence shown here is derived from an EMBL/GenBank/DDBJ whole genome shotgun (WGS) entry which is preliminary data.</text>
</comment>
<dbReference type="PATRIC" id="fig|1184387.3.peg.668"/>
<dbReference type="AlphaFoldDB" id="A0A101HS98"/>